<dbReference type="CDD" id="cd05567">
    <property type="entry name" value="PTS_IIB_mannitol"/>
    <property type="match status" value="1"/>
</dbReference>
<dbReference type="GO" id="GO:0009401">
    <property type="term" value="P:phosphoenolpyruvate-dependent sugar phosphotransferase system"/>
    <property type="evidence" value="ECO:0007669"/>
    <property type="project" value="UniProtKB-KW"/>
</dbReference>
<evidence type="ECO:0000256" key="5">
    <source>
        <dbReference type="ARBA" id="ARBA00022553"/>
    </source>
</evidence>
<keyword evidence="5" id="KW-0597">Phosphoprotein</keyword>
<dbReference type="Gene3D" id="3.40.50.2300">
    <property type="match status" value="1"/>
</dbReference>
<evidence type="ECO:0000313" key="17">
    <source>
        <dbReference type="Proteomes" id="UP000000528"/>
    </source>
</evidence>
<dbReference type="InterPro" id="IPR013011">
    <property type="entry name" value="PTS_EIIB_2"/>
</dbReference>
<dbReference type="GO" id="GO:0090563">
    <property type="term" value="F:protein-phosphocysteine-sugar phosphotransferase activity"/>
    <property type="evidence" value="ECO:0007669"/>
    <property type="project" value="TreeGrafter"/>
</dbReference>
<dbReference type="PIR" id="G90605">
    <property type="entry name" value="G90605"/>
</dbReference>
<dbReference type="RefSeq" id="WP_010925552.1">
    <property type="nucleotide sequence ID" value="NC_002771.1"/>
</dbReference>
<dbReference type="InterPro" id="IPR003501">
    <property type="entry name" value="PTS_EIIB_2/3"/>
</dbReference>
<keyword evidence="6" id="KW-0762">Sugar transport</keyword>
<keyword evidence="11 13" id="KW-1133">Transmembrane helix</keyword>
<protein>
    <submittedName>
        <fullName evidence="16">PTS SYSTEM, MANNITOL-SPECIFIC IIABC COMPONENT (EIIABC-MTL) (MANNITOL-PERMEASE IIABC COMPONENT) (PHOSPHOTRANSFERASE ENZYME II, BC COMPONENT) (EII-MTL)</fullName>
        <ecNumber evidence="16">2.7.1.69</ecNumber>
    </submittedName>
</protein>
<keyword evidence="9 13" id="KW-0812">Transmembrane</keyword>
<dbReference type="eggNOG" id="COG2213">
    <property type="taxonomic scope" value="Bacteria"/>
</dbReference>
<dbReference type="KEGG" id="mpu:MYPU_7510"/>
<dbReference type="GO" id="GO:0016301">
    <property type="term" value="F:kinase activity"/>
    <property type="evidence" value="ECO:0007669"/>
    <property type="project" value="UniProtKB-KW"/>
</dbReference>
<evidence type="ECO:0000256" key="3">
    <source>
        <dbReference type="ARBA" id="ARBA00022448"/>
    </source>
</evidence>
<keyword evidence="3" id="KW-0813">Transport</keyword>
<gene>
    <name evidence="16" type="ordered locus">MYPU_7510</name>
</gene>
<comment type="function">
    <text evidence="1">The phosphoenolpyruvate-dependent sugar phosphotransferase system (sugar PTS), a major carbohydrate active transport system, catalyzes the phosphorylation of incoming sugar substrates concomitantly with their translocation across the cell membrane. The enzyme II CmtAB PTS system is involved in D-mannitol transport.</text>
</comment>
<dbReference type="SUPFAM" id="SSF52794">
    <property type="entry name" value="PTS system IIB component-like"/>
    <property type="match status" value="1"/>
</dbReference>
<dbReference type="InterPro" id="IPR036095">
    <property type="entry name" value="PTS_EIIB-like_sf"/>
</dbReference>
<feature type="domain" description="PTS EIIC type-2" evidence="15">
    <location>
        <begin position="1"/>
        <end position="221"/>
    </location>
</feature>
<dbReference type="InterPro" id="IPR050893">
    <property type="entry name" value="Sugar_PTS"/>
</dbReference>
<dbReference type="AlphaFoldDB" id="Q98PH1"/>
<dbReference type="GO" id="GO:0022872">
    <property type="term" value="F:protein-N(PI)-phosphohistidine-mannitol phosphotransferase system transmembrane transporter activity"/>
    <property type="evidence" value="ECO:0007669"/>
    <property type="project" value="InterPro"/>
</dbReference>
<dbReference type="GO" id="GO:0005886">
    <property type="term" value="C:plasma membrane"/>
    <property type="evidence" value="ECO:0007669"/>
    <property type="project" value="UniProtKB-SubCell"/>
</dbReference>
<evidence type="ECO:0000256" key="10">
    <source>
        <dbReference type="ARBA" id="ARBA00022777"/>
    </source>
</evidence>
<evidence type="ECO:0000259" key="15">
    <source>
        <dbReference type="PROSITE" id="PS51104"/>
    </source>
</evidence>
<keyword evidence="10" id="KW-0418">Kinase</keyword>
<dbReference type="Pfam" id="PF02302">
    <property type="entry name" value="PTS_IIB"/>
    <property type="match status" value="1"/>
</dbReference>
<feature type="transmembrane region" description="Helical" evidence="13">
    <location>
        <begin position="6"/>
        <end position="34"/>
    </location>
</feature>
<dbReference type="InterPro" id="IPR029503">
    <property type="entry name" value="PTS_EIIB_mannitol"/>
</dbReference>
<sequence length="342" mass="37753">MLVNNFSLVIIGFILLFPTFYLSIYVIGYLNLALSYMVDGMQKYKLYPILAIVVEPAKVLFLNNAINHGVFTMLGQSEVLEKGKSILFLLESNPGPGLGVLIAWIIFGKKEDKNVRTQAISSSPIHLFGGIHEVYFPFVLLKPVLIVSTIAGGAIGNLIFQIFNVGALAPVSPGSIIAAYIQVNKSANDLVGLTLGILSSALVSLFVSSMILAFDRIFKKNKKVTKEKTLESALQESKANKLKIDNKKEYEFIFVCIAGMGSSAMGATIFKNILKNNNINNIKVSNKSISNLDGQEKNIITINHLVEKVKEKNSIANIYSIRQFLDKNDYQNIVDQIKNEKI</sequence>
<evidence type="ECO:0000256" key="8">
    <source>
        <dbReference type="ARBA" id="ARBA00022683"/>
    </source>
</evidence>
<evidence type="ECO:0000259" key="14">
    <source>
        <dbReference type="PROSITE" id="PS51099"/>
    </source>
</evidence>
<dbReference type="Proteomes" id="UP000000528">
    <property type="component" value="Chromosome"/>
</dbReference>
<keyword evidence="7 16" id="KW-0808">Transferase</keyword>
<dbReference type="EMBL" id="AL445565">
    <property type="protein sequence ID" value="CAC13924.1"/>
    <property type="molecule type" value="Genomic_DNA"/>
</dbReference>
<dbReference type="EC" id="2.7.1.69" evidence="16"/>
<evidence type="ECO:0000256" key="2">
    <source>
        <dbReference type="ARBA" id="ARBA00004651"/>
    </source>
</evidence>
<accession>Q98PH1</accession>
<name>Q98PH1_MYCPU</name>
<feature type="transmembrane region" description="Helical" evidence="13">
    <location>
        <begin position="86"/>
        <end position="107"/>
    </location>
</feature>
<organism evidence="17">
    <name type="scientific">Mycoplasmopsis pulmonis (strain UAB CTIP)</name>
    <name type="common">Mycoplasma pulmonis</name>
    <dbReference type="NCBI Taxonomy" id="272635"/>
    <lineage>
        <taxon>Bacteria</taxon>
        <taxon>Bacillati</taxon>
        <taxon>Mycoplasmatota</taxon>
        <taxon>Mycoplasmoidales</taxon>
        <taxon>Metamycoplasmataceae</taxon>
        <taxon>Mycoplasmopsis</taxon>
    </lineage>
</organism>
<evidence type="ECO:0000256" key="13">
    <source>
        <dbReference type="SAM" id="Phobius"/>
    </source>
</evidence>
<keyword evidence="4" id="KW-1003">Cell membrane</keyword>
<comment type="subcellular location">
    <subcellularLocation>
        <location evidence="2">Cell membrane</location>
        <topology evidence="2">Multi-pass membrane protein</topology>
    </subcellularLocation>
</comment>
<evidence type="ECO:0000256" key="7">
    <source>
        <dbReference type="ARBA" id="ARBA00022679"/>
    </source>
</evidence>
<feature type="transmembrane region" description="Helical" evidence="13">
    <location>
        <begin position="190"/>
        <end position="214"/>
    </location>
</feature>
<evidence type="ECO:0000256" key="4">
    <source>
        <dbReference type="ARBA" id="ARBA00022475"/>
    </source>
</evidence>
<dbReference type="PANTHER" id="PTHR30181:SF3">
    <property type="entry name" value="MULTIPHOSPHORYL TRANSFER PROTEIN"/>
    <property type="match status" value="1"/>
</dbReference>
<dbReference type="PROSITE" id="PS51104">
    <property type="entry name" value="PTS_EIIC_TYPE_2"/>
    <property type="match status" value="1"/>
</dbReference>
<dbReference type="HOGENOM" id="CLU_028721_2_0_14"/>
<feature type="transmembrane region" description="Helical" evidence="13">
    <location>
        <begin position="144"/>
        <end position="163"/>
    </location>
</feature>
<evidence type="ECO:0000313" key="16">
    <source>
        <dbReference type="EMBL" id="CAC13924.1"/>
    </source>
</evidence>
<evidence type="ECO:0000256" key="1">
    <source>
        <dbReference type="ARBA" id="ARBA00002434"/>
    </source>
</evidence>
<reference evidence="16 17" key="1">
    <citation type="journal article" date="2001" name="Nucleic Acids Res.">
        <title>The complete genome sequence of the murine respiratory pathogen Mycoplasma pulmonis.</title>
        <authorList>
            <person name="Chambaud I."/>
            <person name="Heilig R."/>
            <person name="Ferris S."/>
            <person name="Barbe V."/>
            <person name="Samson D."/>
            <person name="Galisson F."/>
            <person name="Moszer I."/>
            <person name="Dybvig K."/>
            <person name="Wroblewski H."/>
            <person name="Viari A."/>
            <person name="Rocha E.P.C."/>
            <person name="Blanchard A."/>
        </authorList>
    </citation>
    <scope>NUCLEOTIDE SEQUENCE [LARGE SCALE GENOMIC DNA]</scope>
    <source>
        <strain evidence="16 17">UAB CTIP</strain>
    </source>
</reference>
<dbReference type="InterPro" id="IPR013014">
    <property type="entry name" value="PTS_EIIC_2"/>
</dbReference>
<feature type="domain" description="PTS EIIB type-2" evidence="14">
    <location>
        <begin position="250"/>
        <end position="342"/>
    </location>
</feature>
<evidence type="ECO:0000256" key="11">
    <source>
        <dbReference type="ARBA" id="ARBA00022989"/>
    </source>
</evidence>
<dbReference type="PANTHER" id="PTHR30181">
    <property type="entry name" value="MANNITOL PERMEASE IIC COMPONENT"/>
    <property type="match status" value="1"/>
</dbReference>
<proteinExistence type="predicted"/>
<dbReference type="STRING" id="272635.gene:17577362"/>
<feature type="transmembrane region" description="Helical" evidence="13">
    <location>
        <begin position="46"/>
        <end position="66"/>
    </location>
</feature>
<evidence type="ECO:0000256" key="6">
    <source>
        <dbReference type="ARBA" id="ARBA00022597"/>
    </source>
</evidence>
<dbReference type="PROSITE" id="PS51099">
    <property type="entry name" value="PTS_EIIB_TYPE_2"/>
    <property type="match status" value="1"/>
</dbReference>
<evidence type="ECO:0000256" key="9">
    <source>
        <dbReference type="ARBA" id="ARBA00022692"/>
    </source>
</evidence>
<keyword evidence="8" id="KW-0598">Phosphotransferase system</keyword>
<keyword evidence="17" id="KW-1185">Reference proteome</keyword>
<evidence type="ECO:0000256" key="12">
    <source>
        <dbReference type="ARBA" id="ARBA00023136"/>
    </source>
</evidence>
<keyword evidence="12 13" id="KW-0472">Membrane</keyword>
<feature type="transmembrane region" description="Helical" evidence="13">
    <location>
        <begin position="250"/>
        <end position="270"/>
    </location>
</feature>